<dbReference type="PRINTS" id="PR00344">
    <property type="entry name" value="BCTRLSENSOR"/>
</dbReference>
<dbReference type="PROSITE" id="PS50109">
    <property type="entry name" value="HIS_KIN"/>
    <property type="match status" value="1"/>
</dbReference>
<dbReference type="PANTHER" id="PTHR43547:SF2">
    <property type="entry name" value="HYBRID SIGNAL TRANSDUCTION HISTIDINE KINASE C"/>
    <property type="match status" value="1"/>
</dbReference>
<dbReference type="EC" id="2.7.13.3" evidence="2"/>
<dbReference type="SMART" id="SM00387">
    <property type="entry name" value="HATPase_c"/>
    <property type="match status" value="1"/>
</dbReference>
<feature type="domain" description="Histidine kinase" evidence="4">
    <location>
        <begin position="211"/>
        <end position="424"/>
    </location>
</feature>
<evidence type="ECO:0000259" key="4">
    <source>
        <dbReference type="PROSITE" id="PS50109"/>
    </source>
</evidence>
<dbReference type="Gene3D" id="1.10.287.130">
    <property type="match status" value="1"/>
</dbReference>
<dbReference type="CDD" id="cd00075">
    <property type="entry name" value="HATPase"/>
    <property type="match status" value="1"/>
</dbReference>
<dbReference type="InterPro" id="IPR003661">
    <property type="entry name" value="HisK_dim/P_dom"/>
</dbReference>
<dbReference type="InterPro" id="IPR029016">
    <property type="entry name" value="GAF-like_dom_sf"/>
</dbReference>
<dbReference type="SUPFAM" id="SSF55781">
    <property type="entry name" value="GAF domain-like"/>
    <property type="match status" value="1"/>
</dbReference>
<dbReference type="SUPFAM" id="SSF55874">
    <property type="entry name" value="ATPase domain of HSP90 chaperone/DNA topoisomerase II/histidine kinase"/>
    <property type="match status" value="1"/>
</dbReference>
<evidence type="ECO:0000256" key="1">
    <source>
        <dbReference type="ARBA" id="ARBA00000085"/>
    </source>
</evidence>
<gene>
    <name evidence="5" type="ORF">ATI61_103534</name>
</gene>
<evidence type="ECO:0000256" key="2">
    <source>
        <dbReference type="ARBA" id="ARBA00012438"/>
    </source>
</evidence>
<dbReference type="Proteomes" id="UP000256345">
    <property type="component" value="Unassembled WGS sequence"/>
</dbReference>
<protein>
    <recommendedName>
        <fullName evidence="2">histidine kinase</fullName>
        <ecNumber evidence="2">2.7.13.3</ecNumber>
    </recommendedName>
</protein>
<dbReference type="InterPro" id="IPR036097">
    <property type="entry name" value="HisK_dim/P_sf"/>
</dbReference>
<dbReference type="Gene3D" id="3.30.450.40">
    <property type="match status" value="1"/>
</dbReference>
<comment type="catalytic activity">
    <reaction evidence="1">
        <text>ATP + protein L-histidine = ADP + protein N-phospho-L-histidine.</text>
        <dbReference type="EC" id="2.7.13.3"/>
    </reaction>
</comment>
<accession>A0ABX9K7J0</accession>
<dbReference type="SMART" id="SM00065">
    <property type="entry name" value="GAF"/>
    <property type="match status" value="1"/>
</dbReference>
<name>A0ABX9K7J0_9BACT</name>
<dbReference type="Pfam" id="PF01590">
    <property type="entry name" value="GAF"/>
    <property type="match status" value="1"/>
</dbReference>
<dbReference type="CDD" id="cd00082">
    <property type="entry name" value="HisKA"/>
    <property type="match status" value="1"/>
</dbReference>
<dbReference type="InterPro" id="IPR036890">
    <property type="entry name" value="HATPase_C_sf"/>
</dbReference>
<keyword evidence="3" id="KW-0597">Phosphoprotein</keyword>
<reference evidence="5 6" key="1">
    <citation type="submission" date="2018-08" db="EMBL/GenBank/DDBJ databases">
        <title>Genomic Encyclopedia of Archaeal and Bacterial Type Strains, Phase II (KMG-II): from individual species to whole genera.</title>
        <authorList>
            <person name="Goeker M."/>
        </authorList>
    </citation>
    <scope>NUCLEOTIDE SEQUENCE [LARGE SCALE GENOMIC DNA]</scope>
    <source>
        <strain evidence="5 6">DSM 2261</strain>
    </source>
</reference>
<sequence>MPFPARGRRVVLVPRGRPQNESERRELLWSALEKLLELPAAELQSTMASVSQLLAELFEADKVDIFFLEPSTQTLVAAGVSDTPMGRKQKSLGLNRLQLANRGRIVEVFETGRSWHTGHQDEDPEELPGIKFALGIRSAIAVALEVGGERRGVLECSSAQAEFFSLDDLRFLEVTTRWVGVVAHRAELVEALTKAATEQGRRGVADELITVLAHDMGNYLAPMRARLELIRRRAARAKEAEDLRDTEAALASLEGLARLTADLLDVSRLDQGLFTLRVQPLDVMQLVEEVLAAARTPTHTFQTRGPEEFVLIGDPDRLRQALSNLVANAVKHSPPGGVVTVEVERQNREDGSWAVVSVSDQGPGVPPSLLPRLFDRFARGPGSSGLGLGLHLARQIALAHGGTLEAESAPGKGARFVLSVPGYRVGPVSR</sequence>
<keyword evidence="6" id="KW-1185">Reference proteome</keyword>
<dbReference type="SUPFAM" id="SSF47384">
    <property type="entry name" value="Homodimeric domain of signal transducing histidine kinase"/>
    <property type="match status" value="1"/>
</dbReference>
<dbReference type="EMBL" id="QUMU01000003">
    <property type="protein sequence ID" value="REG34628.1"/>
    <property type="molecule type" value="Genomic_DNA"/>
</dbReference>
<dbReference type="SMART" id="SM00388">
    <property type="entry name" value="HisKA"/>
    <property type="match status" value="1"/>
</dbReference>
<proteinExistence type="predicted"/>
<dbReference type="InterPro" id="IPR003018">
    <property type="entry name" value="GAF"/>
</dbReference>
<organism evidence="5 6">
    <name type="scientific">Archangium gephyra</name>
    <dbReference type="NCBI Taxonomy" id="48"/>
    <lineage>
        <taxon>Bacteria</taxon>
        <taxon>Pseudomonadati</taxon>
        <taxon>Myxococcota</taxon>
        <taxon>Myxococcia</taxon>
        <taxon>Myxococcales</taxon>
        <taxon>Cystobacterineae</taxon>
        <taxon>Archangiaceae</taxon>
        <taxon>Archangium</taxon>
    </lineage>
</organism>
<dbReference type="InterPro" id="IPR003594">
    <property type="entry name" value="HATPase_dom"/>
</dbReference>
<dbReference type="PANTHER" id="PTHR43547">
    <property type="entry name" value="TWO-COMPONENT HISTIDINE KINASE"/>
    <property type="match status" value="1"/>
</dbReference>
<comment type="caution">
    <text evidence="5">The sequence shown here is derived from an EMBL/GenBank/DDBJ whole genome shotgun (WGS) entry which is preliminary data.</text>
</comment>
<dbReference type="Pfam" id="PF02518">
    <property type="entry name" value="HATPase_c"/>
    <property type="match status" value="1"/>
</dbReference>
<dbReference type="InterPro" id="IPR005467">
    <property type="entry name" value="His_kinase_dom"/>
</dbReference>
<dbReference type="InterPro" id="IPR004358">
    <property type="entry name" value="Sig_transdc_His_kin-like_C"/>
</dbReference>
<dbReference type="Gene3D" id="3.30.565.10">
    <property type="entry name" value="Histidine kinase-like ATPase, C-terminal domain"/>
    <property type="match status" value="1"/>
</dbReference>
<evidence type="ECO:0000313" key="6">
    <source>
        <dbReference type="Proteomes" id="UP000256345"/>
    </source>
</evidence>
<evidence type="ECO:0000256" key="3">
    <source>
        <dbReference type="ARBA" id="ARBA00022553"/>
    </source>
</evidence>
<evidence type="ECO:0000313" key="5">
    <source>
        <dbReference type="EMBL" id="REG34628.1"/>
    </source>
</evidence>